<evidence type="ECO:0000313" key="1">
    <source>
        <dbReference type="EMBL" id="KAJ3533383.1"/>
    </source>
</evidence>
<comment type="caution">
    <text evidence="1">The sequence shown here is derived from an EMBL/GenBank/DDBJ whole genome shotgun (WGS) entry which is preliminary data.</text>
</comment>
<sequence>MGQKLCGHDAVQDKRFGTYLWISIFTLLRQLYIYVLELFSAMATTSPQAREKTSSPSSLRPEHDLPAYSKTGSEVPPRYDLEGTIQDVITRTEELPESGLDILAQYDTVLVVDDSSSMNTGARWRQTSDALQMLAEVVTRYDKDGVDIHFLNARPRKSLCRQIRSAKSVMDLFASVQPSGATPMAEALNRILRPYIRQLEAYRKQDQDQPHKKLWGFGKSKQAAPKKLNVLVITDGVPDSHEDVEENIRRVAKVLNDGEWPHNQLGIQFVQVGKSERAKAWLQKLDDDSKSVIDGRRSSLFARDIIDTRPFDGQQLTPKLLLEVLCGAIHRQTDREGADHWLDEAPIKTDWHSKKGPKEC</sequence>
<accession>A0ACC1S716</accession>
<organism evidence="1 2">
    <name type="scientific">Phlebia brevispora</name>
    <dbReference type="NCBI Taxonomy" id="194682"/>
    <lineage>
        <taxon>Eukaryota</taxon>
        <taxon>Fungi</taxon>
        <taxon>Dikarya</taxon>
        <taxon>Basidiomycota</taxon>
        <taxon>Agaricomycotina</taxon>
        <taxon>Agaricomycetes</taxon>
        <taxon>Polyporales</taxon>
        <taxon>Meruliaceae</taxon>
        <taxon>Phlebia</taxon>
    </lineage>
</organism>
<dbReference type="EMBL" id="JANHOG010001671">
    <property type="protein sequence ID" value="KAJ3533383.1"/>
    <property type="molecule type" value="Genomic_DNA"/>
</dbReference>
<dbReference type="Proteomes" id="UP001148662">
    <property type="component" value="Unassembled WGS sequence"/>
</dbReference>
<evidence type="ECO:0000313" key="2">
    <source>
        <dbReference type="Proteomes" id="UP001148662"/>
    </source>
</evidence>
<reference evidence="1" key="1">
    <citation type="submission" date="2022-07" db="EMBL/GenBank/DDBJ databases">
        <title>Genome Sequence of Phlebia brevispora.</title>
        <authorList>
            <person name="Buettner E."/>
        </authorList>
    </citation>
    <scope>NUCLEOTIDE SEQUENCE</scope>
    <source>
        <strain evidence="1">MPL23</strain>
    </source>
</reference>
<name>A0ACC1S716_9APHY</name>
<proteinExistence type="predicted"/>
<keyword evidence="2" id="KW-1185">Reference proteome</keyword>
<gene>
    <name evidence="1" type="ORF">NM688_g7289</name>
</gene>
<protein>
    <submittedName>
        <fullName evidence="1">Uncharacterized protein</fullName>
    </submittedName>
</protein>